<dbReference type="InterPro" id="IPR006676">
    <property type="entry name" value="tRNA_splic"/>
</dbReference>
<proteinExistence type="inferred from homology"/>
<dbReference type="Proteomes" id="UP001521184">
    <property type="component" value="Unassembled WGS sequence"/>
</dbReference>
<dbReference type="InterPro" id="IPR011856">
    <property type="entry name" value="tRNA_endonuc-like_dom_sf"/>
</dbReference>
<dbReference type="PANTHER" id="PTHR21227">
    <property type="entry name" value="TRNA-SPLICING ENDONUCLEASE SUBUNIT SEN2"/>
    <property type="match status" value="1"/>
</dbReference>
<dbReference type="PANTHER" id="PTHR21227:SF0">
    <property type="entry name" value="TRNA-SPLICING ENDONUCLEASE SUBUNIT SEN2"/>
    <property type="match status" value="1"/>
</dbReference>
<dbReference type="EMBL" id="JAKEKT020000023">
    <property type="protein sequence ID" value="KAL1644460.1"/>
    <property type="molecule type" value="Genomic_DNA"/>
</dbReference>
<organism evidence="7 8">
    <name type="scientific">Diplodia intermedia</name>
    <dbReference type="NCBI Taxonomy" id="856260"/>
    <lineage>
        <taxon>Eukaryota</taxon>
        <taxon>Fungi</taxon>
        <taxon>Dikarya</taxon>
        <taxon>Ascomycota</taxon>
        <taxon>Pezizomycotina</taxon>
        <taxon>Dothideomycetes</taxon>
        <taxon>Dothideomycetes incertae sedis</taxon>
        <taxon>Botryosphaeriales</taxon>
        <taxon>Botryosphaeriaceae</taxon>
        <taxon>Diplodia</taxon>
    </lineage>
</organism>
<keyword evidence="7" id="KW-0378">Hydrolase</keyword>
<dbReference type="InterPro" id="IPR036167">
    <property type="entry name" value="tRNA_intron_Endo_cat-like_sf"/>
</dbReference>
<accession>A0ABR3TU62</accession>
<keyword evidence="3 4" id="KW-0456">Lyase</keyword>
<keyword evidence="7" id="KW-0255">Endonuclease</keyword>
<dbReference type="GO" id="GO:0004519">
    <property type="term" value="F:endonuclease activity"/>
    <property type="evidence" value="ECO:0007669"/>
    <property type="project" value="UniProtKB-KW"/>
</dbReference>
<evidence type="ECO:0000256" key="2">
    <source>
        <dbReference type="ARBA" id="ARBA00022694"/>
    </source>
</evidence>
<keyword evidence="8" id="KW-1185">Reference proteome</keyword>
<protein>
    <recommendedName>
        <fullName evidence="4">tRNA-splicing endonuclease subunit Sen2</fullName>
        <ecNumber evidence="4">4.6.1.16</ecNumber>
    </recommendedName>
</protein>
<feature type="region of interest" description="Disordered" evidence="5">
    <location>
        <begin position="135"/>
        <end position="239"/>
    </location>
</feature>
<feature type="compositionally biased region" description="Polar residues" evidence="5">
    <location>
        <begin position="200"/>
        <end position="215"/>
    </location>
</feature>
<keyword evidence="7" id="KW-0540">Nuclease</keyword>
<feature type="compositionally biased region" description="Polar residues" evidence="5">
    <location>
        <begin position="1"/>
        <end position="10"/>
    </location>
</feature>
<evidence type="ECO:0000256" key="4">
    <source>
        <dbReference type="PIRNR" id="PIRNR011789"/>
    </source>
</evidence>
<keyword evidence="2 4" id="KW-0819">tRNA processing</keyword>
<dbReference type="SUPFAM" id="SSF53032">
    <property type="entry name" value="tRNA-intron endonuclease catalytic domain-like"/>
    <property type="match status" value="1"/>
</dbReference>
<dbReference type="PIRSF" id="PIRSF011789">
    <property type="entry name" value="tRNA_splic_SEN2"/>
    <property type="match status" value="1"/>
</dbReference>
<comment type="caution">
    <text evidence="7">The sequence shown here is derived from an EMBL/GenBank/DDBJ whole genome shotgun (WGS) entry which is preliminary data.</text>
</comment>
<name>A0ABR3TU62_9PEZI</name>
<feature type="region of interest" description="Disordered" evidence="5">
    <location>
        <begin position="1"/>
        <end position="55"/>
    </location>
</feature>
<evidence type="ECO:0000313" key="7">
    <source>
        <dbReference type="EMBL" id="KAL1644460.1"/>
    </source>
</evidence>
<evidence type="ECO:0000313" key="8">
    <source>
        <dbReference type="Proteomes" id="UP001521184"/>
    </source>
</evidence>
<comment type="similarity">
    <text evidence="1 4">Belongs to the tRNA-intron endonuclease family.</text>
</comment>
<evidence type="ECO:0000256" key="1">
    <source>
        <dbReference type="ARBA" id="ARBA00008078"/>
    </source>
</evidence>
<evidence type="ECO:0000259" key="6">
    <source>
        <dbReference type="Pfam" id="PF01974"/>
    </source>
</evidence>
<dbReference type="NCBIfam" id="TIGR00324">
    <property type="entry name" value="endA"/>
    <property type="match status" value="1"/>
</dbReference>
<feature type="compositionally biased region" description="Basic and acidic residues" evidence="5">
    <location>
        <begin position="157"/>
        <end position="196"/>
    </location>
</feature>
<dbReference type="Gene3D" id="3.40.1350.10">
    <property type="match status" value="1"/>
</dbReference>
<dbReference type="InterPro" id="IPR006677">
    <property type="entry name" value="tRNA_intron_Endonuc_cat-like"/>
</dbReference>
<reference evidence="7 8" key="1">
    <citation type="journal article" date="2023" name="Plant Dis.">
        <title>First Report of Diplodia intermedia Causing Canker and Dieback Diseases on Apple Trees in Canada.</title>
        <authorList>
            <person name="Ellouze W."/>
            <person name="Ilyukhin E."/>
            <person name="Sulman M."/>
            <person name="Ali S."/>
        </authorList>
    </citation>
    <scope>NUCLEOTIDE SEQUENCE [LARGE SCALE GENOMIC DNA]</scope>
    <source>
        <strain evidence="7 8">M45-28</strain>
    </source>
</reference>
<feature type="domain" description="tRNA intron endonuclease catalytic" evidence="6">
    <location>
        <begin position="312"/>
        <end position="376"/>
    </location>
</feature>
<dbReference type="EC" id="4.6.1.16" evidence="4"/>
<sequence>MADSSGSSVPLQPAAEREDGNVESAANGTGAPHKESKVNSKPASQRPRKPNYAKLHAQPLPVVTYPLPAFVPHNPLSLLRIAYLICSQYFNPPASHPPKRHVAYLSYETRSVHVTDPASVRALWEQGFFGKGSLSRSEPTWLDREKHRRGVESGQVKAEDYTNKRRQERREMKNERARKEREALEEQLRKEGKLADEATLESTVSENSATATLASGASVLDNGPDNLQSAEKPEKSANVSKELALDEPIQNEEHLQLSLEEAFFLTYGLGVLEVVAARTKKTVEPLQLFQLCRSLSYFPPSSALQVRPDDPFLLKYVVYHHFRSRGWVVRDGVKFSVDYMIYNRGPVFSHAEFAVHIVPSYSDPYWKDQEKKESNPWWWLHCVNRVQSQVLKTLVLVYVEVPPPIEGPVKDIGEFLGKYKVREFVLRRWVANRMRG</sequence>
<gene>
    <name evidence="7" type="primary">SEN2</name>
    <name evidence="7" type="ORF">SLS58_004374</name>
</gene>
<evidence type="ECO:0000256" key="5">
    <source>
        <dbReference type="SAM" id="MobiDB-lite"/>
    </source>
</evidence>
<dbReference type="InterPro" id="IPR016589">
    <property type="entry name" value="tRNA_splic_SEN2"/>
</dbReference>
<dbReference type="Pfam" id="PF01974">
    <property type="entry name" value="tRNA_int_endo"/>
    <property type="match status" value="1"/>
</dbReference>
<dbReference type="CDD" id="cd22363">
    <property type="entry name" value="tRNA-intron_lyase_C"/>
    <property type="match status" value="1"/>
</dbReference>
<comment type="function">
    <text evidence="4">Constitutes one of the two catalytic subunit of the tRNA-splicing endonuclease complex, a complex responsible for identification and cleavage of the splice sites in pre-tRNA. It cleaves pre-tRNA at the 5'- and 3'-splice sites to release the intron. The products are an intron and two tRNA half-molecules bearing 2',3'-cyclic phosphate and 5'-OH termini. There are no conserved sequences at the splice sites, but the intron is invariably located at the same site in the gene, placing the splice sites an invariant distance from the constant structural features of the tRNA body.</text>
</comment>
<evidence type="ECO:0000256" key="3">
    <source>
        <dbReference type="ARBA" id="ARBA00023239"/>
    </source>
</evidence>